<dbReference type="Pfam" id="PF00535">
    <property type="entry name" value="Glycos_transf_2"/>
    <property type="match status" value="1"/>
</dbReference>
<dbReference type="Gene3D" id="3.90.550.10">
    <property type="entry name" value="Spore Coat Polysaccharide Biosynthesis Protein SpsA, Chain A"/>
    <property type="match status" value="1"/>
</dbReference>
<name>A0A1W1I0A9_9BACT</name>
<feature type="domain" description="Glycosyltransferase 2-like" evidence="1">
    <location>
        <begin position="9"/>
        <end position="98"/>
    </location>
</feature>
<dbReference type="RefSeq" id="WP_172834069.1">
    <property type="nucleotide sequence ID" value="NZ_LT828648.1"/>
</dbReference>
<dbReference type="KEGG" id="nja:NSJP_0235"/>
<dbReference type="InterPro" id="IPR029044">
    <property type="entry name" value="Nucleotide-diphossugar_trans"/>
</dbReference>
<dbReference type="SUPFAM" id="SSF53448">
    <property type="entry name" value="Nucleotide-diphospho-sugar transferases"/>
    <property type="match status" value="1"/>
</dbReference>
<dbReference type="PANTHER" id="PTHR22916:SF65">
    <property type="entry name" value="SLR1065 PROTEIN"/>
    <property type="match status" value="1"/>
</dbReference>
<gene>
    <name evidence="2" type="ORF">NSJP_0235</name>
</gene>
<proteinExistence type="predicted"/>
<evidence type="ECO:0000313" key="3">
    <source>
        <dbReference type="Proteomes" id="UP000192042"/>
    </source>
</evidence>
<dbReference type="InterPro" id="IPR001173">
    <property type="entry name" value="Glyco_trans_2-like"/>
</dbReference>
<dbReference type="CDD" id="cd06433">
    <property type="entry name" value="GT_2_WfgS_like"/>
    <property type="match status" value="1"/>
</dbReference>
<protein>
    <recommendedName>
        <fullName evidence="1">Glycosyltransferase 2-like domain-containing protein</fullName>
    </recommendedName>
</protein>
<keyword evidence="3" id="KW-1185">Reference proteome</keyword>
<sequence>MNPCPLTISIVTPSYNQAPFLEDAVRSVLTQDDGNLEYVIIDGGSSDGSPDIIRRYQDRLAYWVSEPDKGQYDAINKGFARTTGEIMAWLNSDDKFTPWSFSIVRDIFLRYPEVEWISTLQPLSWNDRGQAVAVSFTGGFNRGSFLRGGNCPSKGSYGRRWIQQESTFWRRSLWERAGGRIETSLGLASDFELWARFYTHADLYGVLAPLGGFRAHGNQKSVLQAEQYLAEAEQVLRQYGGKPCGGIEALVRGMLWKVARHGALLPIPDMMLAASHRVKLTFPTNVITWDGVSEWRIISGFVI</sequence>
<dbReference type="STRING" id="1325564.NSJP_0235"/>
<reference evidence="2 3" key="1">
    <citation type="submission" date="2017-03" db="EMBL/GenBank/DDBJ databases">
        <authorList>
            <person name="Afonso C.L."/>
            <person name="Miller P.J."/>
            <person name="Scott M.A."/>
            <person name="Spackman E."/>
            <person name="Goraichik I."/>
            <person name="Dimitrov K.M."/>
            <person name="Suarez D.L."/>
            <person name="Swayne D.E."/>
        </authorList>
    </citation>
    <scope>NUCLEOTIDE SEQUENCE [LARGE SCALE GENOMIC DNA]</scope>
    <source>
        <strain evidence="2">Genome sequencing of Nitrospira japonica strain NJ11</strain>
    </source>
</reference>
<dbReference type="AlphaFoldDB" id="A0A1W1I0A9"/>
<accession>A0A1W1I0A9</accession>
<evidence type="ECO:0000259" key="1">
    <source>
        <dbReference type="Pfam" id="PF00535"/>
    </source>
</evidence>
<dbReference type="Proteomes" id="UP000192042">
    <property type="component" value="Chromosome I"/>
</dbReference>
<dbReference type="PANTHER" id="PTHR22916">
    <property type="entry name" value="GLYCOSYLTRANSFERASE"/>
    <property type="match status" value="1"/>
</dbReference>
<evidence type="ECO:0000313" key="2">
    <source>
        <dbReference type="EMBL" id="SLM46407.1"/>
    </source>
</evidence>
<organism evidence="2 3">
    <name type="scientific">Nitrospira japonica</name>
    <dbReference type="NCBI Taxonomy" id="1325564"/>
    <lineage>
        <taxon>Bacteria</taxon>
        <taxon>Pseudomonadati</taxon>
        <taxon>Nitrospirota</taxon>
        <taxon>Nitrospiria</taxon>
        <taxon>Nitrospirales</taxon>
        <taxon>Nitrospiraceae</taxon>
        <taxon>Nitrospira</taxon>
    </lineage>
</organism>
<dbReference type="GO" id="GO:0016758">
    <property type="term" value="F:hexosyltransferase activity"/>
    <property type="evidence" value="ECO:0007669"/>
    <property type="project" value="UniProtKB-ARBA"/>
</dbReference>
<dbReference type="EMBL" id="LT828648">
    <property type="protein sequence ID" value="SLM46407.1"/>
    <property type="molecule type" value="Genomic_DNA"/>
</dbReference>